<dbReference type="EMBL" id="VDCV01000006">
    <property type="protein sequence ID" value="KAB5551453.1"/>
    <property type="molecule type" value="Genomic_DNA"/>
</dbReference>
<accession>A0A5N5MAY4</accession>
<reference evidence="3" key="1">
    <citation type="journal article" date="2019" name="Gigascience">
        <title>De novo genome assembly of the endangered Acer yangbiense, a plant species with extremely small populations endemic to Yunnan Province, China.</title>
        <authorList>
            <person name="Yang J."/>
            <person name="Wariss H.M."/>
            <person name="Tao L."/>
            <person name="Zhang R."/>
            <person name="Yun Q."/>
            <person name="Hollingsworth P."/>
            <person name="Dao Z."/>
            <person name="Luo G."/>
            <person name="Guo H."/>
            <person name="Ma Y."/>
            <person name="Sun W."/>
        </authorList>
    </citation>
    <scope>NUCLEOTIDE SEQUENCE [LARGE SCALE GENOMIC DNA]</scope>
    <source>
        <strain evidence="3">cv. br00</strain>
    </source>
</reference>
<dbReference type="AlphaFoldDB" id="A0A5N5MAY4"/>
<sequence>MAMTRSQTAFVAFLLLAACCILLPAVAAAEGIPASAEALSCETAADCKKYPIELPGFSELKSHRTRIKYEQFSAPRIGFEYRKLSDKNSQTMRGGYWGHWDADKKWSTSTAGIPGLEQSAAASGFGKWKEGEKFTPPDVLAMAFFLLANQLLAFNQLELPGLKGWPAWLPECHLGSLSKSVGSLSTWHEGSRAGPINNSIQLPCIELVSSVGAIIVELELPELA</sequence>
<gene>
    <name evidence="2" type="ORF">DKX38_008764</name>
</gene>
<feature type="signal peptide" evidence="1">
    <location>
        <begin position="1"/>
        <end position="29"/>
    </location>
</feature>
<name>A0A5N5MAY4_9ROSI</name>
<evidence type="ECO:0000256" key="1">
    <source>
        <dbReference type="SAM" id="SignalP"/>
    </source>
</evidence>
<keyword evidence="3" id="KW-1185">Reference proteome</keyword>
<dbReference type="PROSITE" id="PS51257">
    <property type="entry name" value="PROKAR_LIPOPROTEIN"/>
    <property type="match status" value="1"/>
</dbReference>
<dbReference type="Proteomes" id="UP000326939">
    <property type="component" value="Chromosome 6"/>
</dbReference>
<keyword evidence="1" id="KW-0732">Signal</keyword>
<organism evidence="2 3">
    <name type="scientific">Salix brachista</name>
    <dbReference type="NCBI Taxonomy" id="2182728"/>
    <lineage>
        <taxon>Eukaryota</taxon>
        <taxon>Viridiplantae</taxon>
        <taxon>Streptophyta</taxon>
        <taxon>Embryophyta</taxon>
        <taxon>Tracheophyta</taxon>
        <taxon>Spermatophyta</taxon>
        <taxon>Magnoliopsida</taxon>
        <taxon>eudicotyledons</taxon>
        <taxon>Gunneridae</taxon>
        <taxon>Pentapetalae</taxon>
        <taxon>rosids</taxon>
        <taxon>fabids</taxon>
        <taxon>Malpighiales</taxon>
        <taxon>Salicaceae</taxon>
        <taxon>Saliceae</taxon>
        <taxon>Salix</taxon>
    </lineage>
</organism>
<proteinExistence type="predicted"/>
<feature type="chain" id="PRO_5024439046" evidence="1">
    <location>
        <begin position="30"/>
        <end position="224"/>
    </location>
</feature>
<protein>
    <submittedName>
        <fullName evidence="2">Uncharacterized protein</fullName>
    </submittedName>
</protein>
<evidence type="ECO:0000313" key="3">
    <source>
        <dbReference type="Proteomes" id="UP000326939"/>
    </source>
</evidence>
<comment type="caution">
    <text evidence="2">The sequence shown here is derived from an EMBL/GenBank/DDBJ whole genome shotgun (WGS) entry which is preliminary data.</text>
</comment>
<evidence type="ECO:0000313" key="2">
    <source>
        <dbReference type="EMBL" id="KAB5551453.1"/>
    </source>
</evidence>